<gene>
    <name evidence="2" type="ORF">LACBIDRAFT_310190</name>
</gene>
<dbReference type="GeneID" id="6082992"/>
<dbReference type="RefSeq" id="XP_001887402.1">
    <property type="nucleotide sequence ID" value="XM_001887367.1"/>
</dbReference>
<sequence>MSQMKATFTEQYAVEQHLEEKKRAEDAERLSHIKKAKNHVIGYGWATDHFEPTISEFQGGFVWPHFITTTDVLSDLDIPLDVNPSSTHIKLYHHQVHTWTKVSVGHVVTPKDGDRIFLKALGISHCLNFDDLLTKSLSQGGSIHIRNNLAGEHAFVRQQLKSRTSPSPEFTFSDAEPTTKSTQHIPKSVARSTQPPSPDSSINITATQDPLLSLKSRHHHLVFESPVRLGYWVPRGSNRDRDRLAFVLKPKIT</sequence>
<evidence type="ECO:0000313" key="3">
    <source>
        <dbReference type="Proteomes" id="UP000001194"/>
    </source>
</evidence>
<dbReference type="KEGG" id="lbc:LACBIDRAFT_310190"/>
<keyword evidence="3" id="KW-1185">Reference proteome</keyword>
<dbReference type="OrthoDB" id="3048250at2759"/>
<accession>B0DTP0</accession>
<dbReference type="AlphaFoldDB" id="B0DTP0"/>
<organism evidence="3">
    <name type="scientific">Laccaria bicolor (strain S238N-H82 / ATCC MYA-4686)</name>
    <name type="common">Bicoloured deceiver</name>
    <name type="synonym">Laccaria laccata var. bicolor</name>
    <dbReference type="NCBI Taxonomy" id="486041"/>
    <lineage>
        <taxon>Eukaryota</taxon>
        <taxon>Fungi</taxon>
        <taxon>Dikarya</taxon>
        <taxon>Basidiomycota</taxon>
        <taxon>Agaricomycotina</taxon>
        <taxon>Agaricomycetes</taxon>
        <taxon>Agaricomycetidae</taxon>
        <taxon>Agaricales</taxon>
        <taxon>Agaricineae</taxon>
        <taxon>Hydnangiaceae</taxon>
        <taxon>Laccaria</taxon>
    </lineage>
</organism>
<name>B0DTP0_LACBS</name>
<feature type="region of interest" description="Disordered" evidence="1">
    <location>
        <begin position="161"/>
        <end position="204"/>
    </location>
</feature>
<dbReference type="Proteomes" id="UP000001194">
    <property type="component" value="Unassembled WGS sequence"/>
</dbReference>
<protein>
    <submittedName>
        <fullName evidence="2">Predicted protein</fullName>
    </submittedName>
</protein>
<evidence type="ECO:0000256" key="1">
    <source>
        <dbReference type="SAM" id="MobiDB-lite"/>
    </source>
</evidence>
<dbReference type="InParanoid" id="B0DTP0"/>
<evidence type="ECO:0000313" key="2">
    <source>
        <dbReference type="EMBL" id="EDR02011.1"/>
    </source>
</evidence>
<dbReference type="HOGENOM" id="CLU_1098650_0_0_1"/>
<reference evidence="2 3" key="1">
    <citation type="journal article" date="2008" name="Nature">
        <title>The genome of Laccaria bicolor provides insights into mycorrhizal symbiosis.</title>
        <authorList>
            <person name="Martin F."/>
            <person name="Aerts A."/>
            <person name="Ahren D."/>
            <person name="Brun A."/>
            <person name="Danchin E.G.J."/>
            <person name="Duchaussoy F."/>
            <person name="Gibon J."/>
            <person name="Kohler A."/>
            <person name="Lindquist E."/>
            <person name="Pereda V."/>
            <person name="Salamov A."/>
            <person name="Shapiro H.J."/>
            <person name="Wuyts J."/>
            <person name="Blaudez D."/>
            <person name="Buee M."/>
            <person name="Brokstein P."/>
            <person name="Canbaeck B."/>
            <person name="Cohen D."/>
            <person name="Courty P.E."/>
            <person name="Coutinho P.M."/>
            <person name="Delaruelle C."/>
            <person name="Detter J.C."/>
            <person name="Deveau A."/>
            <person name="DiFazio S."/>
            <person name="Duplessis S."/>
            <person name="Fraissinet-Tachet L."/>
            <person name="Lucic E."/>
            <person name="Frey-Klett P."/>
            <person name="Fourrey C."/>
            <person name="Feussner I."/>
            <person name="Gay G."/>
            <person name="Grimwood J."/>
            <person name="Hoegger P.J."/>
            <person name="Jain P."/>
            <person name="Kilaru S."/>
            <person name="Labbe J."/>
            <person name="Lin Y.C."/>
            <person name="Legue V."/>
            <person name="Le Tacon F."/>
            <person name="Marmeisse R."/>
            <person name="Melayah D."/>
            <person name="Montanini B."/>
            <person name="Muratet M."/>
            <person name="Nehls U."/>
            <person name="Niculita-Hirzel H."/>
            <person name="Oudot-Le Secq M.P."/>
            <person name="Peter M."/>
            <person name="Quesneville H."/>
            <person name="Rajashekar B."/>
            <person name="Reich M."/>
            <person name="Rouhier N."/>
            <person name="Schmutz J."/>
            <person name="Yin T."/>
            <person name="Chalot M."/>
            <person name="Henrissat B."/>
            <person name="Kuees U."/>
            <person name="Lucas S."/>
            <person name="Van de Peer Y."/>
            <person name="Podila G.K."/>
            <person name="Polle A."/>
            <person name="Pukkila P.J."/>
            <person name="Richardson P.M."/>
            <person name="Rouze P."/>
            <person name="Sanders I.R."/>
            <person name="Stajich J.E."/>
            <person name="Tunlid A."/>
            <person name="Tuskan G."/>
            <person name="Grigoriev I.V."/>
        </authorList>
    </citation>
    <scope>NUCLEOTIDE SEQUENCE [LARGE SCALE GENOMIC DNA]</scope>
    <source>
        <strain evidence="3">S238N-H82 / ATCC MYA-4686</strain>
    </source>
</reference>
<proteinExistence type="predicted"/>
<dbReference type="EMBL" id="DS547134">
    <property type="protein sequence ID" value="EDR02011.1"/>
    <property type="molecule type" value="Genomic_DNA"/>
</dbReference>